<dbReference type="NCBIfam" id="TIGR02817">
    <property type="entry name" value="adh_fam_1"/>
    <property type="match status" value="1"/>
</dbReference>
<keyword evidence="5" id="KW-1185">Reference proteome</keyword>
<reference evidence="4 5" key="1">
    <citation type="submission" date="2013-04" db="EMBL/GenBank/DDBJ databases">
        <title>Shimia sp. 22II-S11-Z10 Genome Sequencing.</title>
        <authorList>
            <person name="Lai Q."/>
            <person name="Li G."/>
            <person name="Shao Z."/>
        </authorList>
    </citation>
    <scope>NUCLEOTIDE SEQUENCE [LARGE SCALE GENOMIC DNA]</scope>
    <source>
        <strain evidence="5">22II-S11-Z10</strain>
    </source>
</reference>
<comment type="similarity">
    <text evidence="2">Belongs to the zinc-containing alcohol dehydrogenase family. Quinone oxidoreductase subfamily.</text>
</comment>
<protein>
    <recommendedName>
        <fullName evidence="2">Zinc-type alcohol dehydrogenase-like protein</fullName>
    </recommendedName>
</protein>
<dbReference type="InterPro" id="IPR014182">
    <property type="entry name" value="ADH_Zn_typ-1"/>
</dbReference>
<organism evidence="4 5">
    <name type="scientific">Actibacterium atlanticum</name>
    <dbReference type="NCBI Taxonomy" id="1461693"/>
    <lineage>
        <taxon>Bacteria</taxon>
        <taxon>Pseudomonadati</taxon>
        <taxon>Pseudomonadota</taxon>
        <taxon>Alphaproteobacteria</taxon>
        <taxon>Rhodobacterales</taxon>
        <taxon>Roseobacteraceae</taxon>
        <taxon>Actibacterium</taxon>
    </lineage>
</organism>
<evidence type="ECO:0000313" key="5">
    <source>
        <dbReference type="Proteomes" id="UP000024836"/>
    </source>
</evidence>
<dbReference type="PANTHER" id="PTHR44154:SF1">
    <property type="entry name" value="QUINONE OXIDOREDUCTASE"/>
    <property type="match status" value="1"/>
</dbReference>
<evidence type="ECO:0000256" key="1">
    <source>
        <dbReference type="ARBA" id="ARBA00022857"/>
    </source>
</evidence>
<dbReference type="PANTHER" id="PTHR44154">
    <property type="entry name" value="QUINONE OXIDOREDUCTASE"/>
    <property type="match status" value="1"/>
</dbReference>
<dbReference type="SMART" id="SM00829">
    <property type="entry name" value="PKS_ER"/>
    <property type="match status" value="1"/>
</dbReference>
<keyword evidence="2" id="KW-0479">Metal-binding</keyword>
<dbReference type="SUPFAM" id="SSF50129">
    <property type="entry name" value="GroES-like"/>
    <property type="match status" value="1"/>
</dbReference>
<dbReference type="CDD" id="cd08252">
    <property type="entry name" value="AL_MDR"/>
    <property type="match status" value="1"/>
</dbReference>
<proteinExistence type="inferred from homology"/>
<keyword evidence="1" id="KW-0521">NADP</keyword>
<dbReference type="SUPFAM" id="SSF51735">
    <property type="entry name" value="NAD(P)-binding Rossmann-fold domains"/>
    <property type="match status" value="1"/>
</dbReference>
<keyword evidence="2" id="KW-0862">Zinc</keyword>
<name>A0A058ZP13_9RHOB</name>
<evidence type="ECO:0000256" key="2">
    <source>
        <dbReference type="RuleBase" id="RU364000"/>
    </source>
</evidence>
<dbReference type="InterPro" id="IPR020843">
    <property type="entry name" value="ER"/>
</dbReference>
<dbReference type="Pfam" id="PF08240">
    <property type="entry name" value="ADH_N"/>
    <property type="match status" value="1"/>
</dbReference>
<dbReference type="PATRIC" id="fig|1461693.3.peg.191"/>
<dbReference type="STRING" id="1461693.ATO10_00915"/>
<dbReference type="Proteomes" id="UP000024836">
    <property type="component" value="Unassembled WGS sequence"/>
</dbReference>
<dbReference type="AlphaFoldDB" id="A0A058ZP13"/>
<dbReference type="RefSeq" id="WP_035246863.1">
    <property type="nucleotide sequence ID" value="NZ_AQQY01000001.1"/>
</dbReference>
<dbReference type="Pfam" id="PF13602">
    <property type="entry name" value="ADH_zinc_N_2"/>
    <property type="match status" value="1"/>
</dbReference>
<dbReference type="InterPro" id="IPR013154">
    <property type="entry name" value="ADH-like_N"/>
</dbReference>
<dbReference type="InterPro" id="IPR036291">
    <property type="entry name" value="NAD(P)-bd_dom_sf"/>
</dbReference>
<comment type="caution">
    <text evidence="4">The sequence shown here is derived from an EMBL/GenBank/DDBJ whole genome shotgun (WGS) entry which is preliminary data.</text>
</comment>
<dbReference type="GO" id="GO:0008270">
    <property type="term" value="F:zinc ion binding"/>
    <property type="evidence" value="ECO:0007669"/>
    <property type="project" value="InterPro"/>
</dbReference>
<sequence length="339" mass="36047">MKAIGYLDNRSDAGSGSLVDLDLPQPVATGRDLLVEVKAVSVNPVDTKVRRNREAQPGAPEVLGWDAAGIVTAVGPDVSSFRPGDKVWYAGDIGRPGTNSAFHLVDERIVGPMPASLDFAAAAALPLTALTAYEMLFERLRVESPVAGGANAVLIIGGGGGVGSVAIQLLRAMTDLTVIATASRPETKSWVQDLGAHHVVDHTLPLPPQINALGIGAPSFVFSTTHSETYIDEVVALIAPQGQYGLIDDPADFNIMPFKTKNISIHWEFMFTRSMHQTADMARQGEILREVARLVDAGKLRATATTNMGQITAENLRRAHDHIETGKSVGKVVLEGFAS</sequence>
<dbReference type="GO" id="GO:0016491">
    <property type="term" value="F:oxidoreductase activity"/>
    <property type="evidence" value="ECO:0007669"/>
    <property type="project" value="UniProtKB-KW"/>
</dbReference>
<evidence type="ECO:0000259" key="3">
    <source>
        <dbReference type="SMART" id="SM00829"/>
    </source>
</evidence>
<dbReference type="OrthoDB" id="9785812at2"/>
<dbReference type="InterPro" id="IPR011032">
    <property type="entry name" value="GroES-like_sf"/>
</dbReference>
<keyword evidence="2" id="KW-0560">Oxidoreductase</keyword>
<accession>A0A058ZP13</accession>
<gene>
    <name evidence="4" type="ORF">ATO10_00915</name>
</gene>
<dbReference type="EMBL" id="AQQY01000001">
    <property type="protein sequence ID" value="KCV83278.1"/>
    <property type="molecule type" value="Genomic_DNA"/>
</dbReference>
<feature type="domain" description="Enoyl reductase (ER)" evidence="3">
    <location>
        <begin position="16"/>
        <end position="334"/>
    </location>
</feature>
<dbReference type="Gene3D" id="3.40.50.720">
    <property type="entry name" value="NAD(P)-binding Rossmann-like Domain"/>
    <property type="match status" value="1"/>
</dbReference>
<dbReference type="Gene3D" id="3.90.180.10">
    <property type="entry name" value="Medium-chain alcohol dehydrogenases, catalytic domain"/>
    <property type="match status" value="1"/>
</dbReference>
<dbReference type="InterPro" id="IPR051603">
    <property type="entry name" value="Zinc-ADH_QOR/CCCR"/>
</dbReference>
<evidence type="ECO:0000313" key="4">
    <source>
        <dbReference type="EMBL" id="KCV83278.1"/>
    </source>
</evidence>
<dbReference type="eggNOG" id="COG0604">
    <property type="taxonomic scope" value="Bacteria"/>
</dbReference>